<name>A0A8W8LU24_MAGGI</name>
<evidence type="ECO:0000259" key="4">
    <source>
        <dbReference type="Pfam" id="PF00078"/>
    </source>
</evidence>
<keyword evidence="2" id="KW-0812">Transmembrane</keyword>
<keyword evidence="2" id="KW-1133">Transmembrane helix</keyword>
<dbReference type="InterPro" id="IPR043128">
    <property type="entry name" value="Rev_trsase/Diguanyl_cyclase"/>
</dbReference>
<dbReference type="AlphaFoldDB" id="A0A8W8LU24"/>
<dbReference type="Proteomes" id="UP000005408">
    <property type="component" value="Unassembled WGS sequence"/>
</dbReference>
<feature type="domain" description="Reverse transcriptase" evidence="4">
    <location>
        <begin position="400"/>
        <end position="473"/>
    </location>
</feature>
<evidence type="ECO:0000256" key="1">
    <source>
        <dbReference type="SAM" id="MobiDB-lite"/>
    </source>
</evidence>
<feature type="chain" id="PRO_5036482736" description="Reverse transcriptase domain-containing protein" evidence="3">
    <location>
        <begin position="42"/>
        <end position="475"/>
    </location>
</feature>
<feature type="compositionally biased region" description="Basic and acidic residues" evidence="1">
    <location>
        <begin position="193"/>
        <end position="203"/>
    </location>
</feature>
<reference evidence="5" key="1">
    <citation type="submission" date="2022-08" db="UniProtKB">
        <authorList>
            <consortium name="EnsemblMetazoa"/>
        </authorList>
    </citation>
    <scope>IDENTIFICATION</scope>
    <source>
        <strain evidence="5">05x7-T-G4-1.051#20</strain>
    </source>
</reference>
<protein>
    <recommendedName>
        <fullName evidence="4">Reverse transcriptase domain-containing protein</fullName>
    </recommendedName>
</protein>
<dbReference type="Gene3D" id="3.30.70.270">
    <property type="match status" value="1"/>
</dbReference>
<evidence type="ECO:0000313" key="5">
    <source>
        <dbReference type="EnsemblMetazoa" id="G30054.1:cds"/>
    </source>
</evidence>
<accession>A0A8W8LU24</accession>
<keyword evidence="3" id="KW-0732">Signal</keyword>
<feature type="transmembrane region" description="Helical" evidence="2">
    <location>
        <begin position="222"/>
        <end position="244"/>
    </location>
</feature>
<dbReference type="InterPro" id="IPR043502">
    <property type="entry name" value="DNA/RNA_pol_sf"/>
</dbReference>
<dbReference type="InterPro" id="IPR000477">
    <property type="entry name" value="RT_dom"/>
</dbReference>
<dbReference type="EnsemblMetazoa" id="G30054.1">
    <property type="protein sequence ID" value="G30054.1:cds"/>
    <property type="gene ID" value="G30054"/>
</dbReference>
<organism evidence="5 6">
    <name type="scientific">Magallana gigas</name>
    <name type="common">Pacific oyster</name>
    <name type="synonym">Crassostrea gigas</name>
    <dbReference type="NCBI Taxonomy" id="29159"/>
    <lineage>
        <taxon>Eukaryota</taxon>
        <taxon>Metazoa</taxon>
        <taxon>Spiralia</taxon>
        <taxon>Lophotrochozoa</taxon>
        <taxon>Mollusca</taxon>
        <taxon>Bivalvia</taxon>
        <taxon>Autobranchia</taxon>
        <taxon>Pteriomorphia</taxon>
        <taxon>Ostreida</taxon>
        <taxon>Ostreoidea</taxon>
        <taxon>Ostreidae</taxon>
        <taxon>Magallana</taxon>
    </lineage>
</organism>
<dbReference type="SUPFAM" id="SSF56672">
    <property type="entry name" value="DNA/RNA polymerases"/>
    <property type="match status" value="1"/>
</dbReference>
<feature type="compositionally biased region" description="Polar residues" evidence="1">
    <location>
        <begin position="172"/>
        <end position="192"/>
    </location>
</feature>
<dbReference type="Pfam" id="PF00078">
    <property type="entry name" value="RVT_1"/>
    <property type="match status" value="1"/>
</dbReference>
<sequence>MDGRRMKFYNDHQTRGRVYRCPCVPLILIMLILQLCRVANGYCPEAVKSVVKVESCPTNNQEYENAANRKNCKLTASQQKCSDADKFVYHCVIDGFENETLEVCAPQKIITGLCTEFNVEGGVIQLHPTSPCGKDKFPNCSETYQSSEAYKYQGCYELVYSKKRIDSTIIPTNKPSTSYKPENDTRVTSSTAKPKDKICDKPENNTTTTIKPSRSDSNDAKLYFIIAIAIVLVVVGVIAGLELWKRRQKSLQNKDMRGEETNDLLENADKSNKIDDKRIIAAFRLHLRGPALVWFSTLNESNEVLWSVLQEAFQNRSPQQLAFTVRAGKPRSLRDAYDREQFKLGEAYGYRTSDASVSVSRSSEAEGPGPPCSAAMIQKTGRIICRKTPIFISSREARNFCQMPISKDLTKFTAFNTCYGTIQLLRLPIGLKITPNSFQLLIDKVLHGLTFKSVLYYLDDVLICSETFDQHIKDF</sequence>
<keyword evidence="2" id="KW-0472">Membrane</keyword>
<dbReference type="PANTHER" id="PTHR33064">
    <property type="entry name" value="POL PROTEIN"/>
    <property type="match status" value="1"/>
</dbReference>
<evidence type="ECO:0000256" key="3">
    <source>
        <dbReference type="SAM" id="SignalP"/>
    </source>
</evidence>
<evidence type="ECO:0000313" key="6">
    <source>
        <dbReference type="Proteomes" id="UP000005408"/>
    </source>
</evidence>
<dbReference type="InterPro" id="IPR051320">
    <property type="entry name" value="Viral_Replic_Matur_Polypro"/>
</dbReference>
<feature type="region of interest" description="Disordered" evidence="1">
    <location>
        <begin position="172"/>
        <end position="214"/>
    </location>
</feature>
<evidence type="ECO:0000256" key="2">
    <source>
        <dbReference type="SAM" id="Phobius"/>
    </source>
</evidence>
<dbReference type="PANTHER" id="PTHR33064:SF37">
    <property type="entry name" value="RIBONUCLEASE H"/>
    <property type="match status" value="1"/>
</dbReference>
<feature type="signal peptide" evidence="3">
    <location>
        <begin position="1"/>
        <end position="41"/>
    </location>
</feature>
<proteinExistence type="predicted"/>
<dbReference type="Gene3D" id="3.10.10.10">
    <property type="entry name" value="HIV Type 1 Reverse Transcriptase, subunit A, domain 1"/>
    <property type="match status" value="1"/>
</dbReference>
<keyword evidence="6" id="KW-1185">Reference proteome</keyword>